<keyword evidence="2" id="KW-1185">Reference proteome</keyword>
<proteinExistence type="predicted"/>
<reference evidence="1" key="1">
    <citation type="submission" date="2006-05" db="EMBL/GenBank/DDBJ databases">
        <title>Annotation of the draft genome assembly of Desulfuromonas acetoxidans DSM 684.</title>
        <authorList>
            <consortium name="US DOE Joint Genome Institute (JGI-ORNL)"/>
            <person name="Larimer F."/>
            <person name="Land M."/>
            <person name="Hauser L."/>
        </authorList>
    </citation>
    <scope>NUCLEOTIDE SEQUENCE [LARGE SCALE GENOMIC DNA]</scope>
    <source>
        <strain evidence="1">DSM 684</strain>
    </source>
</reference>
<protein>
    <submittedName>
        <fullName evidence="1">Uncharacterized protein</fullName>
    </submittedName>
</protein>
<dbReference type="SUPFAM" id="SSF48452">
    <property type="entry name" value="TPR-like"/>
    <property type="match status" value="1"/>
</dbReference>
<sequence length="173" mass="19786">MKFRHFSQSVLFLILVIAVLSGCTHPGEDEFNKGIEAQRNNELELAKELFQTALNKDASLAEAHINLGYVYLREKNYDKAWEETAVGLEKIKKSRETIVMGQSWQDQAALAYNNLAKIVFEKAVQAKKAGLTAEQKRHQEHTVSLLNQALELVPDLEMTQKNLAYVQRWIKEQ</sequence>
<comment type="caution">
    <text evidence="1">The sequence shown here is derived from an EMBL/GenBank/DDBJ whole genome shotgun (WGS) entry which is preliminary data.</text>
</comment>
<dbReference type="AlphaFoldDB" id="Q1JYM9"/>
<dbReference type="InterPro" id="IPR011990">
    <property type="entry name" value="TPR-like_helical_dom_sf"/>
</dbReference>
<organism evidence="1 2">
    <name type="scientific">Desulfuromonas acetoxidans (strain DSM 684 / 11070)</name>
    <dbReference type="NCBI Taxonomy" id="281689"/>
    <lineage>
        <taxon>Bacteria</taxon>
        <taxon>Pseudomonadati</taxon>
        <taxon>Thermodesulfobacteriota</taxon>
        <taxon>Desulfuromonadia</taxon>
        <taxon>Desulfuromonadales</taxon>
        <taxon>Desulfuromonadaceae</taxon>
        <taxon>Desulfuromonas</taxon>
    </lineage>
</organism>
<evidence type="ECO:0000313" key="2">
    <source>
        <dbReference type="Proteomes" id="UP000005695"/>
    </source>
</evidence>
<dbReference type="PROSITE" id="PS51257">
    <property type="entry name" value="PROKAR_LIPOPROTEIN"/>
    <property type="match status" value="1"/>
</dbReference>
<evidence type="ECO:0000313" key="1">
    <source>
        <dbReference type="EMBL" id="EAT15386.1"/>
    </source>
</evidence>
<dbReference type="Gene3D" id="1.25.40.10">
    <property type="entry name" value="Tetratricopeptide repeat domain"/>
    <property type="match status" value="1"/>
</dbReference>
<dbReference type="EMBL" id="AAEW02000011">
    <property type="protein sequence ID" value="EAT15386.1"/>
    <property type="molecule type" value="Genomic_DNA"/>
</dbReference>
<reference evidence="1" key="2">
    <citation type="submission" date="2006-05" db="EMBL/GenBank/DDBJ databases">
        <title>Sequencing of the draft genome and assembly of Desulfuromonas acetoxidans DSM 684.</title>
        <authorList>
            <consortium name="US DOE Joint Genome Institute (JGI-PGF)"/>
            <person name="Copeland A."/>
            <person name="Lucas S."/>
            <person name="Lapidus A."/>
            <person name="Barry K."/>
            <person name="Detter J.C."/>
            <person name="Glavina del Rio T."/>
            <person name="Hammon N."/>
            <person name="Israni S."/>
            <person name="Dalin E."/>
            <person name="Tice H."/>
            <person name="Bruce D."/>
            <person name="Pitluck S."/>
            <person name="Richardson P."/>
        </authorList>
    </citation>
    <scope>NUCLEOTIDE SEQUENCE [LARGE SCALE GENOMIC DNA]</scope>
    <source>
        <strain evidence="1">DSM 684</strain>
    </source>
</reference>
<dbReference type="Proteomes" id="UP000005695">
    <property type="component" value="Unassembled WGS sequence"/>
</dbReference>
<dbReference type="RefSeq" id="WP_006001058.1">
    <property type="nucleotide sequence ID" value="NZ_AAEW02000011.1"/>
</dbReference>
<gene>
    <name evidence="1" type="ORF">Dace_1050</name>
</gene>
<accession>Q1JYM9</accession>
<name>Q1JYM9_DESA6</name>
<dbReference type="OrthoDB" id="267414at2"/>